<dbReference type="GeneID" id="106013675"/>
<dbReference type="Pfam" id="PF24536">
    <property type="entry name" value="NXPE4_C"/>
    <property type="match status" value="1"/>
</dbReference>
<name>A0ABM1AD83_APLCA</name>
<evidence type="ECO:0000313" key="2">
    <source>
        <dbReference type="Proteomes" id="UP000694888"/>
    </source>
</evidence>
<proteinExistence type="predicted"/>
<gene>
    <name evidence="3" type="primary">LOC106013675</name>
</gene>
<dbReference type="InterPro" id="IPR057106">
    <property type="entry name" value="NXPE4_C"/>
</dbReference>
<protein>
    <submittedName>
        <fullName evidence="3">NXPE family member 3-like</fullName>
    </submittedName>
</protein>
<keyword evidence="2" id="KW-1185">Reference proteome</keyword>
<accession>A0ABM1AD83</accession>
<dbReference type="RefSeq" id="XP_012945471.1">
    <property type="nucleotide sequence ID" value="XM_013090017.1"/>
</dbReference>
<dbReference type="PANTHER" id="PTHR16165">
    <property type="entry name" value="NXPE FAMILY MEMBER"/>
    <property type="match status" value="1"/>
</dbReference>
<organism evidence="2 3">
    <name type="scientific">Aplysia californica</name>
    <name type="common">California sea hare</name>
    <dbReference type="NCBI Taxonomy" id="6500"/>
    <lineage>
        <taxon>Eukaryota</taxon>
        <taxon>Metazoa</taxon>
        <taxon>Spiralia</taxon>
        <taxon>Lophotrochozoa</taxon>
        <taxon>Mollusca</taxon>
        <taxon>Gastropoda</taxon>
        <taxon>Heterobranchia</taxon>
        <taxon>Euthyneura</taxon>
        <taxon>Tectipleura</taxon>
        <taxon>Aplysiida</taxon>
        <taxon>Aplysioidea</taxon>
        <taxon>Aplysiidae</taxon>
        <taxon>Aplysia</taxon>
    </lineage>
</organism>
<feature type="domain" description="NXPE C-terminal" evidence="1">
    <location>
        <begin position="159"/>
        <end position="385"/>
    </location>
</feature>
<dbReference type="PANTHER" id="PTHR16165:SF5">
    <property type="entry name" value="NXPE FAMILY MEMBER 3"/>
    <property type="match status" value="1"/>
</dbReference>
<sequence>MNAEVTYPRETLRAYFYLRHVSKCLRYVAAGFFKGHVSEATLCSPFPLIPGYKNLCNFSDVTYGNSWYCGRPRKLGLTCADWHSVRDMEFTRPFALSDVDMSLTEQLRKPPLLRLIPSTVILHVDKGTPIRPEKACPGKHFQDTWQLDRPRGYFLHKQWVRSDCRRQWPDPPTDAACLTNTTIVFTGDSNFLSWFVILKSRLGCELVIEQGTTTWHRPRSCVRADVNFHMSWRLHGFPNHPVSDHWAPRSDFLEVTDQLDSVPDRGRYVVAIHLFLHYSIHHYSVLYSRLLAVRKAAESLLDRNPDALVMVRGPHTAYSGWPPVLGGDMAGPLMRELTVRAFRGVHERVLYLDFWDMSTASENSEFHPELYINEAMVQVFLDHVCSNS</sequence>
<evidence type="ECO:0000313" key="3">
    <source>
        <dbReference type="RefSeq" id="XP_012945471.1"/>
    </source>
</evidence>
<reference evidence="3" key="1">
    <citation type="submission" date="2025-08" db="UniProtKB">
        <authorList>
            <consortium name="RefSeq"/>
        </authorList>
    </citation>
    <scope>IDENTIFICATION</scope>
</reference>
<dbReference type="Proteomes" id="UP000694888">
    <property type="component" value="Unplaced"/>
</dbReference>
<evidence type="ECO:0000259" key="1">
    <source>
        <dbReference type="Pfam" id="PF24536"/>
    </source>
</evidence>